<evidence type="ECO:0000313" key="7">
    <source>
        <dbReference type="Proteomes" id="UP001366166"/>
    </source>
</evidence>
<keyword evidence="3 5" id="KW-1133">Transmembrane helix</keyword>
<dbReference type="InterPro" id="IPR002781">
    <property type="entry name" value="TM_pro_TauE-like"/>
</dbReference>
<keyword evidence="5" id="KW-1003">Cell membrane</keyword>
<keyword evidence="4 5" id="KW-0472">Membrane</keyword>
<dbReference type="AlphaFoldDB" id="A0AAU9F3J8"/>
<accession>A0AAU9F3J8</accession>
<keyword evidence="2 5" id="KW-0812">Transmembrane</keyword>
<evidence type="ECO:0000256" key="2">
    <source>
        <dbReference type="ARBA" id="ARBA00022692"/>
    </source>
</evidence>
<dbReference type="RefSeq" id="WP_338602331.1">
    <property type="nucleotide sequence ID" value="NZ_AP028679.1"/>
</dbReference>
<evidence type="ECO:0000256" key="3">
    <source>
        <dbReference type="ARBA" id="ARBA00022989"/>
    </source>
</evidence>
<feature type="transmembrane region" description="Helical" evidence="5">
    <location>
        <begin position="179"/>
        <end position="200"/>
    </location>
</feature>
<comment type="subcellular location">
    <subcellularLocation>
        <location evidence="5">Cell membrane</location>
        <topology evidence="5">Multi-pass membrane protein</topology>
    </subcellularLocation>
    <subcellularLocation>
        <location evidence="1">Membrane</location>
        <topology evidence="1">Multi-pass membrane protein</topology>
    </subcellularLocation>
</comment>
<keyword evidence="7" id="KW-1185">Reference proteome</keyword>
<evidence type="ECO:0000313" key="6">
    <source>
        <dbReference type="EMBL" id="BEQ16472.1"/>
    </source>
</evidence>
<dbReference type="KEGG" id="dmp:FAK_35380"/>
<protein>
    <recommendedName>
        <fullName evidence="5">Probable membrane transporter protein</fullName>
    </recommendedName>
</protein>
<sequence>MEAIIPWLVFAAVGAFSGTLAGLLGVGGGVVIVPAVAFYLEAAKLAPGNVLHIALGTSLAVIVFTSVSSFRAHHKRGAVDWSIVARITGGILAGTYLGSWVAAQLSTRFLAAFFVAFLYLVALQMLLEARPKPSRHVPVWTGTSLVGLFIGGVSALVGIGGGSLSVPFMTWCNLPIHRAIGTSAAIGLPIALAGAAGYMVNGWNEPGLPAHSLGFVYLPALVGIALVSVFFAPLGARLAHRLPTGPLKKTFAVFLILVATKMLLGLL</sequence>
<feature type="transmembrane region" description="Helical" evidence="5">
    <location>
        <begin position="139"/>
        <end position="159"/>
    </location>
</feature>
<dbReference type="PANTHER" id="PTHR43483:SF3">
    <property type="entry name" value="MEMBRANE TRANSPORTER PROTEIN HI_0806-RELATED"/>
    <property type="match status" value="1"/>
</dbReference>
<evidence type="ECO:0000256" key="1">
    <source>
        <dbReference type="ARBA" id="ARBA00004141"/>
    </source>
</evidence>
<feature type="transmembrane region" description="Helical" evidence="5">
    <location>
        <begin position="7"/>
        <end position="40"/>
    </location>
</feature>
<comment type="similarity">
    <text evidence="5">Belongs to the 4-toluene sulfonate uptake permease (TSUP) (TC 2.A.102) family.</text>
</comment>
<dbReference type="EMBL" id="AP028679">
    <property type="protein sequence ID" value="BEQ16472.1"/>
    <property type="molecule type" value="Genomic_DNA"/>
</dbReference>
<reference evidence="7" key="1">
    <citation type="journal article" date="2023" name="Arch. Microbiol.">
        <title>Desulfoferula mesophilus gen. nov. sp. nov., a mesophilic sulfate-reducing bacterium isolated from a brackish lake sediment.</title>
        <authorList>
            <person name="Watanabe T."/>
            <person name="Yabe T."/>
            <person name="Tsuji J.M."/>
            <person name="Fukui M."/>
        </authorList>
    </citation>
    <scope>NUCLEOTIDE SEQUENCE [LARGE SCALE GENOMIC DNA]</scope>
    <source>
        <strain evidence="7">12FAK</strain>
    </source>
</reference>
<evidence type="ECO:0000256" key="4">
    <source>
        <dbReference type="ARBA" id="ARBA00023136"/>
    </source>
</evidence>
<feature type="transmembrane region" description="Helical" evidence="5">
    <location>
        <begin position="109"/>
        <end position="127"/>
    </location>
</feature>
<dbReference type="Proteomes" id="UP001366166">
    <property type="component" value="Chromosome"/>
</dbReference>
<dbReference type="PANTHER" id="PTHR43483">
    <property type="entry name" value="MEMBRANE TRANSPORTER PROTEIN HI_0806-RELATED"/>
    <property type="match status" value="1"/>
</dbReference>
<proteinExistence type="inferred from homology"/>
<evidence type="ECO:0000256" key="5">
    <source>
        <dbReference type="RuleBase" id="RU363041"/>
    </source>
</evidence>
<gene>
    <name evidence="6" type="ORF">FAK_35380</name>
</gene>
<dbReference type="GO" id="GO:0005886">
    <property type="term" value="C:plasma membrane"/>
    <property type="evidence" value="ECO:0007669"/>
    <property type="project" value="UniProtKB-SubCell"/>
</dbReference>
<organism evidence="6 7">
    <name type="scientific">Desulfoferula mesophila</name>
    <dbReference type="NCBI Taxonomy" id="3058419"/>
    <lineage>
        <taxon>Bacteria</taxon>
        <taxon>Pseudomonadati</taxon>
        <taxon>Thermodesulfobacteriota</taxon>
        <taxon>Desulfarculia</taxon>
        <taxon>Desulfarculales</taxon>
        <taxon>Desulfarculaceae</taxon>
        <taxon>Desulfoferula</taxon>
    </lineage>
</organism>
<feature type="transmembrane region" description="Helical" evidence="5">
    <location>
        <begin position="83"/>
        <end position="103"/>
    </location>
</feature>
<dbReference type="Pfam" id="PF01925">
    <property type="entry name" value="TauE"/>
    <property type="match status" value="1"/>
</dbReference>
<feature type="transmembrane region" description="Helical" evidence="5">
    <location>
        <begin position="212"/>
        <end position="234"/>
    </location>
</feature>
<name>A0AAU9F3J8_9BACT</name>
<feature type="transmembrane region" description="Helical" evidence="5">
    <location>
        <begin position="246"/>
        <end position="264"/>
    </location>
</feature>
<feature type="transmembrane region" description="Helical" evidence="5">
    <location>
        <begin position="52"/>
        <end position="71"/>
    </location>
</feature>